<reference evidence="2" key="1">
    <citation type="journal article" date="2014" name="Nat. Commun.">
        <title>Genomic adaptations of the halophilic Dead Sea filamentous fungus Eurotium rubrum.</title>
        <authorList>
            <person name="Kis-Papo T."/>
            <person name="Weig A.R."/>
            <person name="Riley R."/>
            <person name="Persoh D."/>
            <person name="Salamov A."/>
            <person name="Sun H."/>
            <person name="Lipzen A."/>
            <person name="Wasser S.P."/>
            <person name="Rambold G."/>
            <person name="Grigoriev I.V."/>
            <person name="Nevo E."/>
        </authorList>
    </citation>
    <scope>NUCLEOTIDE SEQUENCE [LARGE SCALE GENOMIC DNA]</scope>
    <source>
        <strain evidence="2">CBS 135680</strain>
    </source>
</reference>
<proteinExistence type="predicted"/>
<dbReference type="RefSeq" id="XP_040634507.1">
    <property type="nucleotide sequence ID" value="XM_040783124.1"/>
</dbReference>
<gene>
    <name evidence="1" type="ORF">EURHEDRAFT_417116</name>
</gene>
<dbReference type="EMBL" id="KK088453">
    <property type="protein sequence ID" value="EYE90817.1"/>
    <property type="molecule type" value="Genomic_DNA"/>
</dbReference>
<organism evidence="1 2">
    <name type="scientific">Aspergillus ruber (strain CBS 135680)</name>
    <dbReference type="NCBI Taxonomy" id="1388766"/>
    <lineage>
        <taxon>Eukaryota</taxon>
        <taxon>Fungi</taxon>
        <taxon>Dikarya</taxon>
        <taxon>Ascomycota</taxon>
        <taxon>Pezizomycotina</taxon>
        <taxon>Eurotiomycetes</taxon>
        <taxon>Eurotiomycetidae</taxon>
        <taxon>Eurotiales</taxon>
        <taxon>Aspergillaceae</taxon>
        <taxon>Aspergillus</taxon>
        <taxon>Aspergillus subgen. Aspergillus</taxon>
    </lineage>
</organism>
<dbReference type="AlphaFoldDB" id="A0A017S1J1"/>
<dbReference type="Proteomes" id="UP000019804">
    <property type="component" value="Unassembled WGS sequence"/>
</dbReference>
<evidence type="ECO:0000313" key="1">
    <source>
        <dbReference type="EMBL" id="EYE90817.1"/>
    </source>
</evidence>
<dbReference type="HOGENOM" id="CLU_1626636_0_0_1"/>
<keyword evidence="2" id="KW-1185">Reference proteome</keyword>
<protein>
    <submittedName>
        <fullName evidence="1">Uncharacterized protein</fullName>
    </submittedName>
</protein>
<dbReference type="STRING" id="1388766.A0A017S1J1"/>
<dbReference type="OrthoDB" id="3832365at2759"/>
<sequence length="158" mass="17659">MEAELAGFTSGATLRTIETQPGTYHVKQFNNQGLPKMLPSQISKDWHPFNSTIGVVEVHGYTHSLAFDTIAQASIYGIQLGTFSGNPDQRFSIRVDLHFARGTITFSIRGDDVWLGVNMQVVRLGVDNVFESVQCVENKLLHTMPQIRPEPWVPTPMM</sequence>
<accession>A0A017S1J1</accession>
<name>A0A017S1J1_ASPRC</name>
<dbReference type="GeneID" id="63698248"/>
<evidence type="ECO:0000313" key="2">
    <source>
        <dbReference type="Proteomes" id="UP000019804"/>
    </source>
</evidence>